<reference evidence="2 3" key="1">
    <citation type="submission" date="2017-12" db="EMBL/GenBank/DDBJ databases">
        <title>Sequencing, de novo assembly and annotation of complete genome of a new Thraustochytrid species, strain FCC1311.</title>
        <authorList>
            <person name="Sedici K."/>
            <person name="Godart F."/>
            <person name="Aiese Cigliano R."/>
            <person name="Sanseverino W."/>
            <person name="Barakat M."/>
            <person name="Ortet P."/>
            <person name="Marechal E."/>
            <person name="Cagnac O."/>
            <person name="Amato A."/>
        </authorList>
    </citation>
    <scope>NUCLEOTIDE SEQUENCE [LARGE SCALE GENOMIC DNA]</scope>
</reference>
<dbReference type="InterPro" id="IPR036249">
    <property type="entry name" value="Thioredoxin-like_sf"/>
</dbReference>
<dbReference type="Gene3D" id="3.40.30.10">
    <property type="entry name" value="Glutaredoxin"/>
    <property type="match status" value="1"/>
</dbReference>
<dbReference type="PROSITE" id="PS51352">
    <property type="entry name" value="THIOREDOXIN_2"/>
    <property type="match status" value="1"/>
</dbReference>
<evidence type="ECO:0000313" key="3">
    <source>
        <dbReference type="Proteomes" id="UP000241890"/>
    </source>
</evidence>
<dbReference type="Proteomes" id="UP000241890">
    <property type="component" value="Unassembled WGS sequence"/>
</dbReference>
<dbReference type="InParanoid" id="A0A2R5GD96"/>
<sequence length="224" mass="24352">MIEGQQDELVSTWRGKPGVATYQPYGTQSVAAWWKETLSKAEFTLVLYVRGVWCPYCAEHVKQFSKLQERIKSAGGQMIGITSDGPKGLEDLIKAWKPAFPFLSDPAHALRGLLQEQYKVKIAVSGGPGETKAFYRRHPFISKYPLGCAQPAIVVVTKSGELLFRWAIDPAVQNLGGATDRPAAADVIGVVEKKRKGGYKEGVVDAKDLGVVGSIGIFSVCVIV</sequence>
<organism evidence="2 3">
    <name type="scientific">Hondaea fermentalgiana</name>
    <dbReference type="NCBI Taxonomy" id="2315210"/>
    <lineage>
        <taxon>Eukaryota</taxon>
        <taxon>Sar</taxon>
        <taxon>Stramenopiles</taxon>
        <taxon>Bigyra</taxon>
        <taxon>Labyrinthulomycetes</taxon>
        <taxon>Thraustochytrida</taxon>
        <taxon>Thraustochytriidae</taxon>
        <taxon>Hondaea</taxon>
    </lineage>
</organism>
<proteinExistence type="predicted"/>
<dbReference type="EMBL" id="BEYU01000040">
    <property type="protein sequence ID" value="GBG28279.1"/>
    <property type="molecule type" value="Genomic_DNA"/>
</dbReference>
<accession>A0A2R5GD96</accession>
<evidence type="ECO:0000259" key="1">
    <source>
        <dbReference type="PROSITE" id="PS51352"/>
    </source>
</evidence>
<keyword evidence="3" id="KW-1185">Reference proteome</keyword>
<protein>
    <submittedName>
        <fullName evidence="2">Peroxiredoxin Q, chloroplastic</fullName>
    </submittedName>
</protein>
<dbReference type="InterPro" id="IPR013766">
    <property type="entry name" value="Thioredoxin_domain"/>
</dbReference>
<dbReference type="GO" id="GO:0016209">
    <property type="term" value="F:antioxidant activity"/>
    <property type="evidence" value="ECO:0007669"/>
    <property type="project" value="InterPro"/>
</dbReference>
<dbReference type="SUPFAM" id="SSF52833">
    <property type="entry name" value="Thioredoxin-like"/>
    <property type="match status" value="1"/>
</dbReference>
<dbReference type="AlphaFoldDB" id="A0A2R5GD96"/>
<dbReference type="OrthoDB" id="407518at2759"/>
<dbReference type="GO" id="GO:0016491">
    <property type="term" value="F:oxidoreductase activity"/>
    <property type="evidence" value="ECO:0007669"/>
    <property type="project" value="InterPro"/>
</dbReference>
<name>A0A2R5GD96_9STRA</name>
<dbReference type="Pfam" id="PF00578">
    <property type="entry name" value="AhpC-TSA"/>
    <property type="match status" value="1"/>
</dbReference>
<dbReference type="InterPro" id="IPR000866">
    <property type="entry name" value="AhpC/TSA"/>
</dbReference>
<gene>
    <name evidence="2" type="ORF">FCC1311_045022</name>
</gene>
<evidence type="ECO:0000313" key="2">
    <source>
        <dbReference type="EMBL" id="GBG28279.1"/>
    </source>
</evidence>
<feature type="domain" description="Thioredoxin" evidence="1">
    <location>
        <begin position="1"/>
        <end position="196"/>
    </location>
</feature>
<comment type="caution">
    <text evidence="2">The sequence shown here is derived from an EMBL/GenBank/DDBJ whole genome shotgun (WGS) entry which is preliminary data.</text>
</comment>